<evidence type="ECO:0000313" key="2">
    <source>
        <dbReference type="EMBL" id="MCK0530773.1"/>
    </source>
</evidence>
<dbReference type="Pfam" id="PF05239">
    <property type="entry name" value="PRC"/>
    <property type="match status" value="1"/>
</dbReference>
<dbReference type="InterPro" id="IPR011033">
    <property type="entry name" value="PRC_barrel-like_sf"/>
</dbReference>
<evidence type="ECO:0000313" key="3">
    <source>
        <dbReference type="Proteomes" id="UP001203512"/>
    </source>
</evidence>
<dbReference type="Gene3D" id="2.30.30.240">
    <property type="entry name" value="PRC-barrel domain"/>
    <property type="match status" value="1"/>
</dbReference>
<evidence type="ECO:0000259" key="1">
    <source>
        <dbReference type="Pfam" id="PF05239"/>
    </source>
</evidence>
<protein>
    <submittedName>
        <fullName evidence="2">PRC-barrel domain-containing protein</fullName>
    </submittedName>
</protein>
<reference evidence="2 3" key="1">
    <citation type="submission" date="2022-04" db="EMBL/GenBank/DDBJ databases">
        <authorList>
            <person name="Huq M.A."/>
        </authorList>
    </citation>
    <scope>NUCLEOTIDE SEQUENCE [LARGE SCALE GENOMIC DNA]</scope>
    <source>
        <strain evidence="2 3">MAH-33</strain>
    </source>
</reference>
<comment type="caution">
    <text evidence="2">The sequence shown here is derived from an EMBL/GenBank/DDBJ whole genome shotgun (WGS) entry which is preliminary data.</text>
</comment>
<proteinExistence type="predicted"/>
<accession>A0ABT0DUH9</accession>
<dbReference type="PANTHER" id="PTHR36505">
    <property type="entry name" value="BLR1072 PROTEIN"/>
    <property type="match status" value="1"/>
</dbReference>
<dbReference type="InterPro" id="IPR027275">
    <property type="entry name" value="PRC-brl_dom"/>
</dbReference>
<gene>
    <name evidence="2" type="ORF">MU848_04145</name>
</gene>
<feature type="domain" description="PRC-barrel" evidence="1">
    <location>
        <begin position="18"/>
        <end position="83"/>
    </location>
</feature>
<dbReference type="RefSeq" id="WP_196224438.1">
    <property type="nucleotide sequence ID" value="NZ_JALKHS010000006.1"/>
</dbReference>
<sequence length="128" mass="13629">MATNAEAPAAPLGAVVLISADDIRGKAVHGRDGDKLGTIAKLILDERTGQIAYIILSTGGFLGLGQSYHPIPWSAFRHSETEGGYVAAIDKRLLEGAPSFRPDSAPLFDETYGRRVTDYYRIAPAANG</sequence>
<dbReference type="EMBL" id="JALKHS010000006">
    <property type="protein sequence ID" value="MCK0530773.1"/>
    <property type="molecule type" value="Genomic_DNA"/>
</dbReference>
<name>A0ABT0DUH9_9SPHN</name>
<dbReference type="PANTHER" id="PTHR36505:SF1">
    <property type="entry name" value="BLR1072 PROTEIN"/>
    <property type="match status" value="1"/>
</dbReference>
<organism evidence="2 3">
    <name type="scientific">Sphingobium agri</name>
    <dbReference type="NCBI Taxonomy" id="2933566"/>
    <lineage>
        <taxon>Bacteria</taxon>
        <taxon>Pseudomonadati</taxon>
        <taxon>Pseudomonadota</taxon>
        <taxon>Alphaproteobacteria</taxon>
        <taxon>Sphingomonadales</taxon>
        <taxon>Sphingomonadaceae</taxon>
        <taxon>Sphingobium</taxon>
    </lineage>
</organism>
<dbReference type="SUPFAM" id="SSF50346">
    <property type="entry name" value="PRC-barrel domain"/>
    <property type="match status" value="1"/>
</dbReference>
<keyword evidence="3" id="KW-1185">Reference proteome</keyword>
<dbReference type="Proteomes" id="UP001203512">
    <property type="component" value="Unassembled WGS sequence"/>
</dbReference>